<gene>
    <name evidence="2" type="ORF">GENT11_03850</name>
</gene>
<keyword evidence="1" id="KW-0732">Signal</keyword>
<organism evidence="2 3">
    <name type="scientific">Flavobacterium ammonificans</name>
    <dbReference type="NCBI Taxonomy" id="1751056"/>
    <lineage>
        <taxon>Bacteria</taxon>
        <taxon>Pseudomonadati</taxon>
        <taxon>Bacteroidota</taxon>
        <taxon>Flavobacteriia</taxon>
        <taxon>Flavobacteriales</taxon>
        <taxon>Flavobacteriaceae</taxon>
        <taxon>Flavobacterium</taxon>
    </lineage>
</organism>
<keyword evidence="3" id="KW-1185">Reference proteome</keyword>
<name>A0ABM7UWJ0_9FLAO</name>
<evidence type="ECO:0000313" key="2">
    <source>
        <dbReference type="EMBL" id="BDB52073.1"/>
    </source>
</evidence>
<evidence type="ECO:0000256" key="1">
    <source>
        <dbReference type="SAM" id="SignalP"/>
    </source>
</evidence>
<sequence>MKTKTFFFALLFAGTSALFAQQTQPKAGADKDTHGCIASAGYTYSQLKKECIRTFEQKIQLKEIATKGNYTAAVLFNKNQSKAEIFLKEGKTSVILNRTAKRIWKNTAYSLIQDKGFVLSKNKKAVYRL</sequence>
<evidence type="ECO:0000313" key="3">
    <source>
        <dbReference type="Proteomes" id="UP001319865"/>
    </source>
</evidence>
<feature type="chain" id="PRO_5046293728" evidence="1">
    <location>
        <begin position="21"/>
        <end position="129"/>
    </location>
</feature>
<reference evidence="2 3" key="1">
    <citation type="journal article" date="2022" name="Int. J. Syst. Evol. Microbiol.">
        <title>Flavobacterium ammonificans sp. nov. and Flavobacterium ammoniigenes sp. nov., ammonifying bacteria isolated from surface river water.</title>
        <authorList>
            <person name="Watanabe K."/>
            <person name="Kitamura T."/>
            <person name="Ogata Y."/>
            <person name="Shindo C."/>
            <person name="Suda W."/>
        </authorList>
    </citation>
    <scope>NUCLEOTIDE SEQUENCE [LARGE SCALE GENOMIC DNA]</scope>
    <source>
        <strain evidence="2 3">GENT11</strain>
    </source>
</reference>
<dbReference type="RefSeq" id="WP_229330670.1">
    <property type="nucleotide sequence ID" value="NZ_AP025183.1"/>
</dbReference>
<dbReference type="EMBL" id="AP025183">
    <property type="protein sequence ID" value="BDB52073.1"/>
    <property type="molecule type" value="Genomic_DNA"/>
</dbReference>
<accession>A0ABM7UWJ0</accession>
<protein>
    <submittedName>
        <fullName evidence="2">Uncharacterized protein</fullName>
    </submittedName>
</protein>
<feature type="signal peptide" evidence="1">
    <location>
        <begin position="1"/>
        <end position="20"/>
    </location>
</feature>
<dbReference type="Proteomes" id="UP001319865">
    <property type="component" value="Chromosome"/>
</dbReference>
<proteinExistence type="predicted"/>
<reference evidence="2 3" key="2">
    <citation type="journal article" date="2022" name="Microorganisms">
        <title>Complete Genome Sequences of Two Flavobacterium ammonificans Strains and a Flavobacterium ammoniigenes Strain of Ammonifying Bacterioplankton Isolated from Surface River Water.</title>
        <authorList>
            <person name="Suda W."/>
            <person name="Ogata Y."/>
            <person name="Shindo C."/>
            <person name="Watanabe K."/>
        </authorList>
    </citation>
    <scope>NUCLEOTIDE SEQUENCE [LARGE SCALE GENOMIC DNA]</scope>
    <source>
        <strain evidence="2 3">GENT11</strain>
    </source>
</reference>